<dbReference type="InterPro" id="IPR022272">
    <property type="entry name" value="Lipocalin_CS"/>
</dbReference>
<dbReference type="EMBL" id="CAXLJM020000007">
    <property type="protein sequence ID" value="CAL8073398.1"/>
    <property type="molecule type" value="Genomic_DNA"/>
</dbReference>
<keyword evidence="7" id="KW-1185">Reference proteome</keyword>
<feature type="signal peptide" evidence="3">
    <location>
        <begin position="1"/>
        <end position="19"/>
    </location>
</feature>
<organism evidence="6 7">
    <name type="scientific">Orchesella dallaii</name>
    <dbReference type="NCBI Taxonomy" id="48710"/>
    <lineage>
        <taxon>Eukaryota</taxon>
        <taxon>Metazoa</taxon>
        <taxon>Ecdysozoa</taxon>
        <taxon>Arthropoda</taxon>
        <taxon>Hexapoda</taxon>
        <taxon>Collembola</taxon>
        <taxon>Entomobryomorpha</taxon>
        <taxon>Entomobryoidea</taxon>
        <taxon>Orchesellidae</taxon>
        <taxon>Orchesellinae</taxon>
        <taxon>Orchesella</taxon>
    </lineage>
</organism>
<dbReference type="PIRSF" id="PIRSF036893">
    <property type="entry name" value="Lipocalin_ApoD"/>
    <property type="match status" value="1"/>
</dbReference>
<evidence type="ECO:0000259" key="5">
    <source>
        <dbReference type="Pfam" id="PF00061"/>
    </source>
</evidence>
<dbReference type="Pfam" id="PF00061">
    <property type="entry name" value="Lipocalin"/>
    <property type="match status" value="1"/>
</dbReference>
<dbReference type="SUPFAM" id="SSF50814">
    <property type="entry name" value="Lipocalins"/>
    <property type="match status" value="1"/>
</dbReference>
<protein>
    <recommendedName>
        <fullName evidence="5">Lipocalin/cytosolic fatty-acid binding domain-containing protein</fullName>
    </recommendedName>
</protein>
<dbReference type="PANTHER" id="PTHR10612:SF34">
    <property type="entry name" value="APOLIPOPROTEIN D"/>
    <property type="match status" value="1"/>
</dbReference>
<reference evidence="6 7" key="1">
    <citation type="submission" date="2024-08" db="EMBL/GenBank/DDBJ databases">
        <authorList>
            <person name="Cucini C."/>
            <person name="Frati F."/>
        </authorList>
    </citation>
    <scope>NUCLEOTIDE SEQUENCE [LARGE SCALE GENOMIC DNA]</scope>
</reference>
<evidence type="ECO:0000313" key="6">
    <source>
        <dbReference type="EMBL" id="CAL8073398.1"/>
    </source>
</evidence>
<dbReference type="InterPro" id="IPR022271">
    <property type="entry name" value="Lipocalin_ApoD"/>
</dbReference>
<dbReference type="Gene3D" id="2.40.128.20">
    <property type="match status" value="1"/>
</dbReference>
<dbReference type="InterPro" id="IPR000566">
    <property type="entry name" value="Lipocln_cytosolic_FA-bd_dom"/>
</dbReference>
<dbReference type="Proteomes" id="UP001642540">
    <property type="component" value="Unassembled WGS sequence"/>
</dbReference>
<dbReference type="InterPro" id="IPR012674">
    <property type="entry name" value="Calycin"/>
</dbReference>
<comment type="caution">
    <text evidence="6">The sequence shown here is derived from an EMBL/GenBank/DDBJ whole genome shotgun (WGS) entry which is preliminary data.</text>
</comment>
<dbReference type="InterPro" id="IPR003057">
    <property type="entry name" value="Invtbrt_color"/>
</dbReference>
<keyword evidence="2" id="KW-1015">Disulfide bond</keyword>
<evidence type="ECO:0000256" key="3">
    <source>
        <dbReference type="PIRNR" id="PIRNR036893"/>
    </source>
</evidence>
<evidence type="ECO:0000256" key="2">
    <source>
        <dbReference type="ARBA" id="ARBA00023157"/>
    </source>
</evidence>
<dbReference type="PRINTS" id="PR01273">
    <property type="entry name" value="INVTBRTCOLOR"/>
</dbReference>
<comment type="similarity">
    <text evidence="1 3 4">Belongs to the calycin superfamily. Lipocalin family.</text>
</comment>
<feature type="chain" id="PRO_5045015608" description="Lipocalin/cytosolic fatty-acid binding domain-containing protein" evidence="3">
    <location>
        <begin position="20"/>
        <end position="206"/>
    </location>
</feature>
<feature type="domain" description="Lipocalin/cytosolic fatty-acid binding" evidence="5">
    <location>
        <begin position="106"/>
        <end position="185"/>
    </location>
</feature>
<dbReference type="PANTHER" id="PTHR10612">
    <property type="entry name" value="APOLIPOPROTEIN D"/>
    <property type="match status" value="1"/>
</dbReference>
<gene>
    <name evidence="6" type="ORF">ODALV1_LOCUS2605</name>
</gene>
<keyword evidence="3" id="KW-0732">Signal</keyword>
<sequence>MELLKSVAVFLSFVAFASASKAALCNKYPPLIGFEIDKYLGRWWQMEKTPTVSELPGKCWSSFYYRDAANPEKVKLRMDYVTRLTNAPNTFFSQLIIDNPVNDPSNFVYSVPAMPWRKKHYRVLATDYDNFAIEYMCGVNMMGTSEETVWLLTRDRRPSLEVMQQARHTLQVLGLDKVKMYEADQSCEEKPYKRASMMDWLVPNRR</sequence>
<dbReference type="PROSITE" id="PS00213">
    <property type="entry name" value="LIPOCALIN"/>
    <property type="match status" value="1"/>
</dbReference>
<evidence type="ECO:0000256" key="4">
    <source>
        <dbReference type="RuleBase" id="RU003695"/>
    </source>
</evidence>
<proteinExistence type="inferred from homology"/>
<name>A0ABP1PQF9_9HEXA</name>
<evidence type="ECO:0000313" key="7">
    <source>
        <dbReference type="Proteomes" id="UP001642540"/>
    </source>
</evidence>
<accession>A0ABP1PQF9</accession>
<evidence type="ECO:0000256" key="1">
    <source>
        <dbReference type="ARBA" id="ARBA00006889"/>
    </source>
</evidence>